<dbReference type="EMBL" id="CABD030041707">
    <property type="status" value="NOT_ANNOTATED_CDS"/>
    <property type="molecule type" value="Genomic_DNA"/>
</dbReference>
<sequence length="172" mass="19441">MLDSNGLLITLDWAISLLSQNKQDAPSHVMAENQPASHWSSKPILATGLGDRCYLSHFTENETEWQSLRRTLHFGHRKAGSESRLLCPNLLARLSFPCLLYSWKGRGGHILGQPSRFTIQRGETLRSQVTCPPLRGECVARWKGSPRRPGLSFLSQVPFSPHAARRGRWRRS</sequence>
<organism evidence="1 2">
    <name type="scientific">Gorilla gorilla gorilla</name>
    <name type="common">Western lowland gorilla</name>
    <dbReference type="NCBI Taxonomy" id="9595"/>
    <lineage>
        <taxon>Eukaryota</taxon>
        <taxon>Metazoa</taxon>
        <taxon>Chordata</taxon>
        <taxon>Craniata</taxon>
        <taxon>Vertebrata</taxon>
        <taxon>Euteleostomi</taxon>
        <taxon>Mammalia</taxon>
        <taxon>Eutheria</taxon>
        <taxon>Euarchontoglires</taxon>
        <taxon>Primates</taxon>
        <taxon>Haplorrhini</taxon>
        <taxon>Catarrhini</taxon>
        <taxon>Hominidae</taxon>
        <taxon>Gorilla</taxon>
    </lineage>
</organism>
<keyword evidence="2" id="KW-1185">Reference proteome</keyword>
<dbReference type="GeneTree" id="ENSGT00910000147707"/>
<dbReference type="Bgee" id="ENSGGOG00000043071">
    <property type="expression patterns" value="Expressed in heart and 1 other cell type or tissue"/>
</dbReference>
<reference evidence="1" key="3">
    <citation type="submission" date="2025-08" db="UniProtKB">
        <authorList>
            <consortium name="Ensembl"/>
        </authorList>
    </citation>
    <scope>IDENTIFICATION</scope>
</reference>
<reference evidence="2" key="1">
    <citation type="submission" date="2011-05" db="EMBL/GenBank/DDBJ databases">
        <title>Insights into the evolution of the great apes provided by the gorilla genome.</title>
        <authorList>
            <person name="Scally A."/>
        </authorList>
    </citation>
    <scope>NUCLEOTIDE SEQUENCE [LARGE SCALE GENOMIC DNA]</scope>
</reference>
<reference evidence="1" key="4">
    <citation type="submission" date="2025-09" db="UniProtKB">
        <authorList>
            <consortium name="Ensembl"/>
        </authorList>
    </citation>
    <scope>IDENTIFICATION</scope>
</reference>
<dbReference type="InParanoid" id="A0A2I2ZE87"/>
<dbReference type="Ensembl" id="ENSGGOT00000045559.1">
    <property type="protein sequence ID" value="ENSGGOP00000045315.1"/>
    <property type="gene ID" value="ENSGGOG00000043071.1"/>
</dbReference>
<dbReference type="AlphaFoldDB" id="A0A2I2ZE87"/>
<reference evidence="1 2" key="2">
    <citation type="journal article" date="2012" name="Nature">
        <title>Insights into hominid evolution from the gorilla genome sequence.</title>
        <authorList>
            <person name="Scally A."/>
            <person name="Dutheil J.Y."/>
            <person name="Hillier L.W."/>
            <person name="Jordan G.E."/>
            <person name="Goodhead I."/>
            <person name="Herrero J."/>
            <person name="Hobolth A."/>
            <person name="Lappalainen T."/>
            <person name="Mailund T."/>
            <person name="Marques-Bonet T."/>
            <person name="McCarthy S."/>
            <person name="Montgomery S.H."/>
            <person name="Schwalie P.C."/>
            <person name="Tang Y.A."/>
            <person name="Ward M.C."/>
            <person name="Xue Y."/>
            <person name="Yngvadottir B."/>
            <person name="Alkan C."/>
            <person name="Andersen L.N."/>
            <person name="Ayub Q."/>
            <person name="Ball E.V."/>
            <person name="Beal K."/>
            <person name="Bradley B.J."/>
            <person name="Chen Y."/>
            <person name="Clee C.M."/>
            <person name="Fitzgerald S."/>
            <person name="Graves T.A."/>
            <person name="Gu Y."/>
            <person name="Heath P."/>
            <person name="Heger A."/>
            <person name="Karakoc E."/>
            <person name="Kolb-Kokocinski A."/>
            <person name="Laird G.K."/>
            <person name="Lunter G."/>
            <person name="Meader S."/>
            <person name="Mort M."/>
            <person name="Mullikin J.C."/>
            <person name="Munch K."/>
            <person name="O'Connor T.D."/>
            <person name="Phillips A.D."/>
            <person name="Prado-Martinez J."/>
            <person name="Rogers A.S."/>
            <person name="Sajjadian S."/>
            <person name="Schmidt D."/>
            <person name="Shaw K."/>
            <person name="Simpson J.T."/>
            <person name="Stenson P.D."/>
            <person name="Turner D.J."/>
            <person name="Vigilant L."/>
            <person name="Vilella A.J."/>
            <person name="Whitener W."/>
            <person name="Zhu B."/>
            <person name="Cooper D.N."/>
            <person name="de Jong P."/>
            <person name="Dermitzakis E.T."/>
            <person name="Eichler E.E."/>
            <person name="Flicek P."/>
            <person name="Goldman N."/>
            <person name="Mundy N.I."/>
            <person name="Ning Z."/>
            <person name="Odom D.T."/>
            <person name="Ponting C.P."/>
            <person name="Quail M.A."/>
            <person name="Ryder O.A."/>
            <person name="Searle S.M."/>
            <person name="Warren W.C."/>
            <person name="Wilson R.K."/>
            <person name="Schierup M.H."/>
            <person name="Rogers J."/>
            <person name="Tyler-Smith C."/>
            <person name="Durbin R."/>
        </authorList>
    </citation>
    <scope>NUCLEOTIDE SEQUENCE [LARGE SCALE GENOMIC DNA]</scope>
</reference>
<name>A0A2I2ZE87_GORGO</name>
<dbReference type="Proteomes" id="UP000001519">
    <property type="component" value="Chromosome 5"/>
</dbReference>
<evidence type="ECO:0000313" key="1">
    <source>
        <dbReference type="Ensembl" id="ENSGGOP00000045315.1"/>
    </source>
</evidence>
<evidence type="ECO:0000313" key="2">
    <source>
        <dbReference type="Proteomes" id="UP000001519"/>
    </source>
</evidence>
<accession>A0A2I2ZE87</accession>
<protein>
    <submittedName>
        <fullName evidence="1">Uncharacterized protein</fullName>
    </submittedName>
</protein>
<proteinExistence type="predicted"/>
<dbReference type="OMA" id="ECVARWD"/>